<reference evidence="2 3" key="1">
    <citation type="submission" date="2015-07" db="EMBL/GenBank/DDBJ databases">
        <title>High-quality draft genome sequence of Oceanobacillus caeni HM6, a bacillus isolated from a human feces.</title>
        <authorList>
            <person name="Kumar J."/>
            <person name="Verma M.K."/>
            <person name="Pandey R."/>
            <person name="Bhambi M."/>
            <person name="Chauhan N."/>
        </authorList>
    </citation>
    <scope>NUCLEOTIDE SEQUENCE [LARGE SCALE GENOMIC DNA]</scope>
    <source>
        <strain evidence="2 3">HM6</strain>
    </source>
</reference>
<dbReference type="Proteomes" id="UP000037854">
    <property type="component" value="Unassembled WGS sequence"/>
</dbReference>
<gene>
    <name evidence="2" type="ORF">AFL42_01455</name>
</gene>
<protein>
    <submittedName>
        <fullName evidence="2">Uncharacterized protein</fullName>
    </submittedName>
</protein>
<feature type="transmembrane region" description="Helical" evidence="1">
    <location>
        <begin position="33"/>
        <end position="54"/>
    </location>
</feature>
<comment type="caution">
    <text evidence="2">The sequence shown here is derived from an EMBL/GenBank/DDBJ whole genome shotgun (WGS) entry which is preliminary data.</text>
</comment>
<evidence type="ECO:0000256" key="1">
    <source>
        <dbReference type="SAM" id="Phobius"/>
    </source>
</evidence>
<evidence type="ECO:0000313" key="3">
    <source>
        <dbReference type="Proteomes" id="UP000037854"/>
    </source>
</evidence>
<organism evidence="2 3">
    <name type="scientific">Oceanobacillus caeni</name>
    <dbReference type="NCBI Taxonomy" id="405946"/>
    <lineage>
        <taxon>Bacteria</taxon>
        <taxon>Bacillati</taxon>
        <taxon>Bacillota</taxon>
        <taxon>Bacilli</taxon>
        <taxon>Bacillales</taxon>
        <taxon>Bacillaceae</taxon>
        <taxon>Oceanobacillus</taxon>
    </lineage>
</organism>
<keyword evidence="1" id="KW-0472">Membrane</keyword>
<sequence length="95" mass="9785">MVASVLTFGGILAFVAFVISLFLVKASKEKNIGYYPGILIAAIGLLCLFASPLAHAQVMGAPLGGIGIACMFAAAVTLILISVIDAYQQPNTKNA</sequence>
<accession>A0ABR5MMX1</accession>
<keyword evidence="1" id="KW-1133">Transmembrane helix</keyword>
<dbReference type="EMBL" id="LGTK01000003">
    <property type="protein sequence ID" value="KPH78404.1"/>
    <property type="molecule type" value="Genomic_DNA"/>
</dbReference>
<keyword evidence="1" id="KW-0812">Transmembrane</keyword>
<feature type="transmembrane region" description="Helical" evidence="1">
    <location>
        <begin position="66"/>
        <end position="87"/>
    </location>
</feature>
<dbReference type="RefSeq" id="WP_047184809.1">
    <property type="nucleotide sequence ID" value="NZ_JAHHXM010000001.1"/>
</dbReference>
<keyword evidence="3" id="KW-1185">Reference proteome</keyword>
<evidence type="ECO:0000313" key="2">
    <source>
        <dbReference type="EMBL" id="KPH78404.1"/>
    </source>
</evidence>
<proteinExistence type="predicted"/>
<name>A0ABR5MMX1_9BACI</name>
<feature type="transmembrane region" description="Helical" evidence="1">
    <location>
        <begin position="6"/>
        <end position="24"/>
    </location>
</feature>